<proteinExistence type="inferred from homology"/>
<keyword evidence="7" id="KW-0333">Golgi apparatus</keyword>
<evidence type="ECO:0000256" key="1">
    <source>
        <dbReference type="ARBA" id="ARBA00004323"/>
    </source>
</evidence>
<accession>A0A3M6UK67</accession>
<dbReference type="OrthoDB" id="514299at2759"/>
<dbReference type="PANTHER" id="PTHR14647:SF87">
    <property type="entry name" value="PUTATIVE-RELATED"/>
    <property type="match status" value="1"/>
</dbReference>
<evidence type="ECO:0000256" key="7">
    <source>
        <dbReference type="ARBA" id="ARBA00023034"/>
    </source>
</evidence>
<dbReference type="GO" id="GO:0001733">
    <property type="term" value="F:galactosylceramide sulfotransferase activity"/>
    <property type="evidence" value="ECO:0007669"/>
    <property type="project" value="InterPro"/>
</dbReference>
<gene>
    <name evidence="10" type="ORF">pdam_00013680</name>
</gene>
<keyword evidence="5" id="KW-0735">Signal-anchor</keyword>
<dbReference type="SUPFAM" id="SSF52540">
    <property type="entry name" value="P-loop containing nucleoside triphosphate hydrolases"/>
    <property type="match status" value="1"/>
</dbReference>
<evidence type="ECO:0000256" key="4">
    <source>
        <dbReference type="ARBA" id="ARBA00022692"/>
    </source>
</evidence>
<comment type="caution">
    <text evidence="10">The sequence shown here is derived from an EMBL/GenBank/DDBJ whole genome shotgun (WGS) entry which is preliminary data.</text>
</comment>
<dbReference type="InterPro" id="IPR027417">
    <property type="entry name" value="P-loop_NTPase"/>
</dbReference>
<sequence length="516" mass="60436">MYRAIDTPKYYIQLQLFKNVHVYKDLGFFTASDLSWNQRLEAVWRRATRWITEPNDDCDSRLSKLKLLSLSNRRFMKDVAFLFNSGLSKSNREVLCDSHQSFQMLTNIDIETLKTHQNCSPETHILFLKTHKTGSSTISNIFFRYGDSRGLQFILGSDTLVGWPSPFRISHTLHPNGFQPNFLCSHTRFSKKTMNYLFPKDRSKYITILRHPVDQFESVFNYMGFGEVYNLGSDATESIKGFLRKGIEFKDIFRARSSVLARNPMMFDLGLDYKFYQNASAVKDYIAFLEKEFDLVMITEYFEESVVLMKRLLCWSFIDILHIKTNERIAQERAEFSGNLRENIKRWNKADMLLYDHFNKTFWYKIEMEGKEFYEDLATFRRLKEVLHKNCFGEATVVEVYPGKYAKTLSLNPNVSGMSREVCKKLIVKENSYLSYLRQKQLYKSPGPIDTTIIEDDQPNISWSVSKDFHVKENVPKSLLKNSKQLESRFFTFVSAPNIPRGTPFSNNTPFLVLLE</sequence>
<protein>
    <recommendedName>
        <fullName evidence="12">Sulfotransferase domain-containing protein</fullName>
    </recommendedName>
</protein>
<keyword evidence="6" id="KW-1133">Transmembrane helix</keyword>
<reference evidence="10 11" key="1">
    <citation type="journal article" date="2018" name="Sci. Rep.">
        <title>Comparative analysis of the Pocillopora damicornis genome highlights role of immune system in coral evolution.</title>
        <authorList>
            <person name="Cunning R."/>
            <person name="Bay R.A."/>
            <person name="Gillette P."/>
            <person name="Baker A.C."/>
            <person name="Traylor-Knowles N."/>
        </authorList>
    </citation>
    <scope>NUCLEOTIDE SEQUENCE [LARGE SCALE GENOMIC DNA]</scope>
    <source>
        <strain evidence="10">RSMAS</strain>
        <tissue evidence="10">Whole animal</tissue>
    </source>
</reference>
<feature type="non-terminal residue" evidence="10">
    <location>
        <position position="516"/>
    </location>
</feature>
<dbReference type="EMBL" id="RCHS01001343">
    <property type="protein sequence ID" value="RMX54012.1"/>
    <property type="molecule type" value="Genomic_DNA"/>
</dbReference>
<dbReference type="GO" id="GO:0000139">
    <property type="term" value="C:Golgi membrane"/>
    <property type="evidence" value="ECO:0007669"/>
    <property type="project" value="UniProtKB-SubCell"/>
</dbReference>
<evidence type="ECO:0000256" key="8">
    <source>
        <dbReference type="ARBA" id="ARBA00023136"/>
    </source>
</evidence>
<evidence type="ECO:0000256" key="3">
    <source>
        <dbReference type="ARBA" id="ARBA00022679"/>
    </source>
</evidence>
<dbReference type="Pfam" id="PF06990">
    <property type="entry name" value="Gal-3-0_sulfotr"/>
    <property type="match status" value="1"/>
</dbReference>
<evidence type="ECO:0000313" key="10">
    <source>
        <dbReference type="EMBL" id="RMX54012.1"/>
    </source>
</evidence>
<organism evidence="10 11">
    <name type="scientific">Pocillopora damicornis</name>
    <name type="common">Cauliflower coral</name>
    <name type="synonym">Millepora damicornis</name>
    <dbReference type="NCBI Taxonomy" id="46731"/>
    <lineage>
        <taxon>Eukaryota</taxon>
        <taxon>Metazoa</taxon>
        <taxon>Cnidaria</taxon>
        <taxon>Anthozoa</taxon>
        <taxon>Hexacorallia</taxon>
        <taxon>Scleractinia</taxon>
        <taxon>Astrocoeniina</taxon>
        <taxon>Pocilloporidae</taxon>
        <taxon>Pocillopora</taxon>
    </lineage>
</organism>
<evidence type="ECO:0000256" key="5">
    <source>
        <dbReference type="ARBA" id="ARBA00022968"/>
    </source>
</evidence>
<comment type="similarity">
    <text evidence="2">Belongs to the galactose-3-O-sulfotransferase family.</text>
</comment>
<dbReference type="PANTHER" id="PTHR14647">
    <property type="entry name" value="GALACTOSE-3-O-SULFOTRANSFERASE"/>
    <property type="match status" value="1"/>
</dbReference>
<evidence type="ECO:0000313" key="11">
    <source>
        <dbReference type="Proteomes" id="UP000275408"/>
    </source>
</evidence>
<keyword evidence="4" id="KW-0812">Transmembrane</keyword>
<evidence type="ECO:0000256" key="9">
    <source>
        <dbReference type="ARBA" id="ARBA00023180"/>
    </source>
</evidence>
<dbReference type="AlphaFoldDB" id="A0A3M6UK67"/>
<evidence type="ECO:0000256" key="2">
    <source>
        <dbReference type="ARBA" id="ARBA00008124"/>
    </source>
</evidence>
<keyword evidence="9" id="KW-0325">Glycoprotein</keyword>
<dbReference type="Gene3D" id="3.40.50.300">
    <property type="entry name" value="P-loop containing nucleotide triphosphate hydrolases"/>
    <property type="match status" value="1"/>
</dbReference>
<dbReference type="STRING" id="46731.A0A3M6UK67"/>
<evidence type="ECO:0008006" key="12">
    <source>
        <dbReference type="Google" id="ProtNLM"/>
    </source>
</evidence>
<evidence type="ECO:0000256" key="6">
    <source>
        <dbReference type="ARBA" id="ARBA00022989"/>
    </source>
</evidence>
<keyword evidence="11" id="KW-1185">Reference proteome</keyword>
<comment type="subcellular location">
    <subcellularLocation>
        <location evidence="1">Golgi apparatus membrane</location>
        <topology evidence="1">Single-pass type II membrane protein</topology>
    </subcellularLocation>
</comment>
<dbReference type="Proteomes" id="UP000275408">
    <property type="component" value="Unassembled WGS sequence"/>
</dbReference>
<keyword evidence="8" id="KW-0472">Membrane</keyword>
<dbReference type="GO" id="GO:0009247">
    <property type="term" value="P:glycolipid biosynthetic process"/>
    <property type="evidence" value="ECO:0007669"/>
    <property type="project" value="InterPro"/>
</dbReference>
<keyword evidence="3" id="KW-0808">Transferase</keyword>
<name>A0A3M6UK67_POCDA</name>
<dbReference type="InterPro" id="IPR009729">
    <property type="entry name" value="Gal-3-0_sulfotransfrase"/>
</dbReference>